<dbReference type="InterPro" id="IPR004358">
    <property type="entry name" value="Sig_transdc_His_kin-like_C"/>
</dbReference>
<dbReference type="InterPro" id="IPR001789">
    <property type="entry name" value="Sig_transdc_resp-reg_receiver"/>
</dbReference>
<evidence type="ECO:0000256" key="3">
    <source>
        <dbReference type="ARBA" id="ARBA00012438"/>
    </source>
</evidence>
<feature type="domain" description="Response regulatory" evidence="15">
    <location>
        <begin position="692"/>
        <end position="814"/>
    </location>
</feature>
<dbReference type="SUPFAM" id="SSF52172">
    <property type="entry name" value="CheY-like"/>
    <property type="match status" value="1"/>
</dbReference>
<dbReference type="PROSITE" id="PS50110">
    <property type="entry name" value="RESPONSE_REGULATORY"/>
    <property type="match status" value="1"/>
</dbReference>
<dbReference type="GO" id="GO:0005524">
    <property type="term" value="F:ATP binding"/>
    <property type="evidence" value="ECO:0007669"/>
    <property type="project" value="UniProtKB-KW"/>
</dbReference>
<dbReference type="EC" id="2.7.13.3" evidence="3"/>
<dbReference type="SMART" id="SM00086">
    <property type="entry name" value="PAC"/>
    <property type="match status" value="2"/>
</dbReference>
<evidence type="ECO:0000256" key="7">
    <source>
        <dbReference type="ARBA" id="ARBA00022741"/>
    </source>
</evidence>
<evidence type="ECO:0000256" key="10">
    <source>
        <dbReference type="ARBA" id="ARBA00022989"/>
    </source>
</evidence>
<keyword evidence="19" id="KW-1185">Reference proteome</keyword>
<dbReference type="SMART" id="SM00387">
    <property type="entry name" value="HATPase_c"/>
    <property type="match status" value="1"/>
</dbReference>
<keyword evidence="10" id="KW-1133">Transmembrane helix</keyword>
<feature type="domain" description="PAC" evidence="17">
    <location>
        <begin position="379"/>
        <end position="431"/>
    </location>
</feature>
<dbReference type="InterPro" id="IPR003594">
    <property type="entry name" value="HATPase_dom"/>
</dbReference>
<evidence type="ECO:0000259" key="15">
    <source>
        <dbReference type="PROSITE" id="PS50110"/>
    </source>
</evidence>
<dbReference type="CDD" id="cd17546">
    <property type="entry name" value="REC_hyHK_CKI1_RcsC-like"/>
    <property type="match status" value="1"/>
</dbReference>
<dbReference type="Pfam" id="PF01590">
    <property type="entry name" value="GAF"/>
    <property type="match status" value="1"/>
</dbReference>
<dbReference type="PROSITE" id="PS50109">
    <property type="entry name" value="HIS_KIN"/>
    <property type="match status" value="1"/>
</dbReference>
<dbReference type="InterPro" id="IPR000700">
    <property type="entry name" value="PAS-assoc_C"/>
</dbReference>
<dbReference type="PRINTS" id="PR00344">
    <property type="entry name" value="BCTRLSENSOR"/>
</dbReference>
<dbReference type="CDD" id="cd00130">
    <property type="entry name" value="PAS"/>
    <property type="match status" value="2"/>
</dbReference>
<dbReference type="InterPro" id="IPR000014">
    <property type="entry name" value="PAS"/>
</dbReference>
<evidence type="ECO:0000256" key="4">
    <source>
        <dbReference type="ARBA" id="ARBA00022553"/>
    </source>
</evidence>
<keyword evidence="8" id="KW-0418">Kinase</keyword>
<keyword evidence="9" id="KW-0067">ATP-binding</keyword>
<gene>
    <name evidence="18" type="ORF">EAH76_02845</name>
</gene>
<evidence type="ECO:0000256" key="12">
    <source>
        <dbReference type="ARBA" id="ARBA00023136"/>
    </source>
</evidence>
<dbReference type="Gene3D" id="1.10.287.130">
    <property type="match status" value="1"/>
</dbReference>
<dbReference type="InterPro" id="IPR005467">
    <property type="entry name" value="His_kinase_dom"/>
</dbReference>
<dbReference type="Pfam" id="PF08447">
    <property type="entry name" value="PAS_3"/>
    <property type="match status" value="2"/>
</dbReference>
<feature type="modified residue" description="4-aspartylphosphate" evidence="13">
    <location>
        <position position="746"/>
    </location>
</feature>
<evidence type="ECO:0000256" key="6">
    <source>
        <dbReference type="ARBA" id="ARBA00022692"/>
    </source>
</evidence>
<dbReference type="SMART" id="SM00388">
    <property type="entry name" value="HisKA"/>
    <property type="match status" value="1"/>
</dbReference>
<dbReference type="NCBIfam" id="TIGR00229">
    <property type="entry name" value="sensory_box"/>
    <property type="match status" value="1"/>
</dbReference>
<dbReference type="EMBL" id="RCZC01000001">
    <property type="protein sequence ID" value="TPG56494.1"/>
    <property type="molecule type" value="Genomic_DNA"/>
</dbReference>
<dbReference type="SMART" id="SM00065">
    <property type="entry name" value="GAF"/>
    <property type="match status" value="1"/>
</dbReference>
<dbReference type="FunFam" id="3.30.565.10:FF:000010">
    <property type="entry name" value="Sensor histidine kinase RcsC"/>
    <property type="match status" value="1"/>
</dbReference>
<dbReference type="SUPFAM" id="SSF55781">
    <property type="entry name" value="GAF domain-like"/>
    <property type="match status" value="1"/>
</dbReference>
<feature type="domain" description="PAS" evidence="16">
    <location>
        <begin position="306"/>
        <end position="376"/>
    </location>
</feature>
<evidence type="ECO:0000259" key="17">
    <source>
        <dbReference type="PROSITE" id="PS50113"/>
    </source>
</evidence>
<dbReference type="InterPro" id="IPR036641">
    <property type="entry name" value="HPT_dom_sf"/>
</dbReference>
<accession>A0A502G423</accession>
<dbReference type="InterPro" id="IPR003018">
    <property type="entry name" value="GAF"/>
</dbReference>
<dbReference type="Gene3D" id="2.10.70.100">
    <property type="match status" value="1"/>
</dbReference>
<dbReference type="SUPFAM" id="SSF55874">
    <property type="entry name" value="ATPase domain of HSP90 chaperone/DNA topoisomerase II/histidine kinase"/>
    <property type="match status" value="1"/>
</dbReference>
<dbReference type="InterPro" id="IPR036890">
    <property type="entry name" value="HATPase_C_sf"/>
</dbReference>
<comment type="catalytic activity">
    <reaction evidence="1">
        <text>ATP + protein L-histidine = ADP + protein N-phospho-L-histidine.</text>
        <dbReference type="EC" id="2.7.13.3"/>
    </reaction>
</comment>
<dbReference type="InterPro" id="IPR001610">
    <property type="entry name" value="PAC"/>
</dbReference>
<dbReference type="InterPro" id="IPR036097">
    <property type="entry name" value="HisK_dim/P_sf"/>
</dbReference>
<reference evidence="18 19" key="1">
    <citation type="journal article" date="2019" name="Environ. Microbiol.">
        <title>Species interactions and distinct microbial communities in high Arctic permafrost affected cryosols are associated with the CH4 and CO2 gas fluxes.</title>
        <authorList>
            <person name="Altshuler I."/>
            <person name="Hamel J."/>
            <person name="Turney S."/>
            <person name="Magnuson E."/>
            <person name="Levesque R."/>
            <person name="Greer C."/>
            <person name="Whyte L.G."/>
        </authorList>
    </citation>
    <scope>NUCLEOTIDE SEQUENCE [LARGE SCALE GENOMIC DNA]</scope>
    <source>
        <strain evidence="18 19">E6.1</strain>
    </source>
</reference>
<keyword evidence="11" id="KW-0902">Two-component regulatory system</keyword>
<dbReference type="Gene3D" id="3.30.450.20">
    <property type="entry name" value="PAS domain"/>
    <property type="match status" value="2"/>
</dbReference>
<keyword evidence="4 13" id="KW-0597">Phosphoprotein</keyword>
<dbReference type="SMART" id="SM00448">
    <property type="entry name" value="REC"/>
    <property type="match status" value="1"/>
</dbReference>
<keyword evidence="5" id="KW-0808">Transferase</keyword>
<dbReference type="Pfam" id="PF00512">
    <property type="entry name" value="HisKA"/>
    <property type="match status" value="1"/>
</dbReference>
<dbReference type="PROSITE" id="PS50113">
    <property type="entry name" value="PAC"/>
    <property type="match status" value="2"/>
</dbReference>
<dbReference type="PANTHER" id="PTHR43047:SF78">
    <property type="entry name" value="SENSORY_REGULATORY PROTEIN RPFC"/>
    <property type="match status" value="1"/>
</dbReference>
<name>A0A502G423_9SPHN</name>
<dbReference type="PANTHER" id="PTHR43047">
    <property type="entry name" value="TWO-COMPONENT HISTIDINE PROTEIN KINASE"/>
    <property type="match status" value="1"/>
</dbReference>
<keyword evidence="7" id="KW-0547">Nucleotide-binding</keyword>
<dbReference type="CDD" id="cd16922">
    <property type="entry name" value="HATPase_EvgS-ArcB-TorS-like"/>
    <property type="match status" value="1"/>
</dbReference>
<evidence type="ECO:0000256" key="1">
    <source>
        <dbReference type="ARBA" id="ARBA00000085"/>
    </source>
</evidence>
<dbReference type="InterPro" id="IPR011006">
    <property type="entry name" value="CheY-like_superfamily"/>
</dbReference>
<evidence type="ECO:0000256" key="8">
    <source>
        <dbReference type="ARBA" id="ARBA00022777"/>
    </source>
</evidence>
<keyword evidence="6" id="KW-0812">Transmembrane</keyword>
<dbReference type="FunFam" id="1.10.287.130:FF:000004">
    <property type="entry name" value="Ethylene receptor 1"/>
    <property type="match status" value="1"/>
</dbReference>
<keyword evidence="12" id="KW-0472">Membrane</keyword>
<dbReference type="SUPFAM" id="SSF47226">
    <property type="entry name" value="Histidine-containing phosphotransfer domain, HPT domain"/>
    <property type="match status" value="1"/>
</dbReference>
<comment type="caution">
    <text evidence="18">The sequence shown here is derived from an EMBL/GenBank/DDBJ whole genome shotgun (WGS) entry which is preliminary data.</text>
</comment>
<dbReference type="Proteomes" id="UP000319931">
    <property type="component" value="Unassembled WGS sequence"/>
</dbReference>
<dbReference type="GO" id="GO:0000155">
    <property type="term" value="F:phosphorelay sensor kinase activity"/>
    <property type="evidence" value="ECO:0007669"/>
    <property type="project" value="InterPro"/>
</dbReference>
<evidence type="ECO:0000313" key="18">
    <source>
        <dbReference type="EMBL" id="TPG56494.1"/>
    </source>
</evidence>
<dbReference type="Pfam" id="PF02518">
    <property type="entry name" value="HATPase_c"/>
    <property type="match status" value="1"/>
</dbReference>
<dbReference type="AlphaFoldDB" id="A0A502G423"/>
<dbReference type="SMART" id="SM00091">
    <property type="entry name" value="PAS"/>
    <property type="match status" value="1"/>
</dbReference>
<evidence type="ECO:0000256" key="9">
    <source>
        <dbReference type="ARBA" id="ARBA00022840"/>
    </source>
</evidence>
<evidence type="ECO:0000256" key="5">
    <source>
        <dbReference type="ARBA" id="ARBA00022679"/>
    </source>
</evidence>
<evidence type="ECO:0000256" key="13">
    <source>
        <dbReference type="PROSITE-ProRule" id="PRU00169"/>
    </source>
</evidence>
<evidence type="ECO:0000256" key="11">
    <source>
        <dbReference type="ARBA" id="ARBA00023012"/>
    </source>
</evidence>
<evidence type="ECO:0000256" key="2">
    <source>
        <dbReference type="ARBA" id="ARBA00004370"/>
    </source>
</evidence>
<feature type="domain" description="Histidine kinase" evidence="14">
    <location>
        <begin position="449"/>
        <end position="665"/>
    </location>
</feature>
<sequence length="921" mass="100508">METQEAPSDSASSTESARIAELHDQFVLDTAPEDRFDRIADLAAAYFQVPIALVSLVDQDRQWFKACIGLPVRETPREWAFCDHSIRLGPNSVLIVEDASKDARFSNNPLVVGAPHIRFYAGAVLTTKSGHNLGTLCVIDTEPRQRPSDVDLHFLRALAKMVVDQFELSAARGVLDERLRLLKSAEAMSGVGHWRFDLVTQRVTWSDEVFRIHGLPTSASVPQYEEIQKLYHEDDRATLTRLVDRAARLGEGYEFQLRIRRPDGSIRYTIAKAECVCNTAGKTISIFGVFQDVTKQHLAAASLAESERHCRMLADNVRDIIAVYDADGFLRYVSPSITNLLGYAPEEMLGKTPFMFMHSDDHARVAREFKAAATSPVDVTVEYRALAKNGDVRWFEAKPRFHRDASNAIVEISDSVRDVTDRRLREAALQQARLDAENASAAKATFLANMSHEIRTPMNAVFGFAELLARMDLTEEQRKYLQLIADSGRAMMRLLNDILDMSKIDSGRMQVAAEPVRLGHKLHVCAQLMEPIARSKGVDLTISLDPALPEYVVGDPLRIRQILLNLIGNAVKFTDHGAISVHARARHGVLSIDVEDSGIGIAPDRLDMIFQQFAQADASVARRYGGTGLGLSISAELARLMGGSIDVVSAVGVGTTFTLRIPLVEATTHGQPDRAVAQGPTPSSTRHAAPLRVLIAEDHAVNRALITAMADAAGFIHQIAADGAEAVAMVQAAAVADVPFDLVLMDMQMPVVDGLTATRRIRALGFTAERLPIVALTANAYAEDKAACLAAGMQAHLAKPVRLRDLEALAERFSGNRALQHDIAAGAEKGAAAKDVAVLYRKGKATTLAAISASAHQESIDRMRVQELTAMLHDLAGMAGFFGETLLGDAASELEQDLKRAPACEWPRLLKAGCDRLAHVA</sequence>
<comment type="subcellular location">
    <subcellularLocation>
        <location evidence="2">Membrane</location>
    </subcellularLocation>
</comment>
<proteinExistence type="predicted"/>
<dbReference type="InterPro" id="IPR013655">
    <property type="entry name" value="PAS_fold_3"/>
</dbReference>
<protein>
    <recommendedName>
        <fullName evidence="3">histidine kinase</fullName>
        <ecNumber evidence="3">2.7.13.3</ecNumber>
    </recommendedName>
</protein>
<dbReference type="CDD" id="cd00082">
    <property type="entry name" value="HisKA"/>
    <property type="match status" value="1"/>
</dbReference>
<evidence type="ECO:0000259" key="16">
    <source>
        <dbReference type="PROSITE" id="PS50112"/>
    </source>
</evidence>
<dbReference type="GO" id="GO:0016020">
    <property type="term" value="C:membrane"/>
    <property type="evidence" value="ECO:0007669"/>
    <property type="project" value="UniProtKB-SubCell"/>
</dbReference>
<dbReference type="OrthoDB" id="9801651at2"/>
<dbReference type="Gene3D" id="3.30.450.40">
    <property type="match status" value="1"/>
</dbReference>
<evidence type="ECO:0000313" key="19">
    <source>
        <dbReference type="Proteomes" id="UP000319931"/>
    </source>
</evidence>
<dbReference type="SUPFAM" id="SSF55785">
    <property type="entry name" value="PYP-like sensor domain (PAS domain)"/>
    <property type="match status" value="2"/>
</dbReference>
<dbReference type="PROSITE" id="PS50112">
    <property type="entry name" value="PAS"/>
    <property type="match status" value="1"/>
</dbReference>
<dbReference type="InterPro" id="IPR029016">
    <property type="entry name" value="GAF-like_dom_sf"/>
</dbReference>
<dbReference type="InterPro" id="IPR003661">
    <property type="entry name" value="HisK_dim/P_dom"/>
</dbReference>
<dbReference type="Gene3D" id="3.40.50.2300">
    <property type="match status" value="1"/>
</dbReference>
<evidence type="ECO:0000259" key="14">
    <source>
        <dbReference type="PROSITE" id="PS50109"/>
    </source>
</evidence>
<feature type="domain" description="PAC" evidence="17">
    <location>
        <begin position="253"/>
        <end position="305"/>
    </location>
</feature>
<organism evidence="18 19">
    <name type="scientific">Sphingomonas glacialis</name>
    <dbReference type="NCBI Taxonomy" id="658225"/>
    <lineage>
        <taxon>Bacteria</taxon>
        <taxon>Pseudomonadati</taxon>
        <taxon>Pseudomonadota</taxon>
        <taxon>Alphaproteobacteria</taxon>
        <taxon>Sphingomonadales</taxon>
        <taxon>Sphingomonadaceae</taxon>
        <taxon>Sphingomonas</taxon>
    </lineage>
</organism>
<dbReference type="Pfam" id="PF00072">
    <property type="entry name" value="Response_reg"/>
    <property type="match status" value="1"/>
</dbReference>
<dbReference type="SUPFAM" id="SSF47384">
    <property type="entry name" value="Homodimeric domain of signal transducing histidine kinase"/>
    <property type="match status" value="1"/>
</dbReference>
<dbReference type="InterPro" id="IPR035965">
    <property type="entry name" value="PAS-like_dom_sf"/>
</dbReference>
<dbReference type="Gene3D" id="3.30.565.10">
    <property type="entry name" value="Histidine kinase-like ATPase, C-terminal domain"/>
    <property type="match status" value="1"/>
</dbReference>